<organism evidence="1 2">
    <name type="scientific">Globisporangium ultimum (strain ATCC 200006 / CBS 805.95 / DAOM BR144)</name>
    <name type="common">Pythium ultimum</name>
    <dbReference type="NCBI Taxonomy" id="431595"/>
    <lineage>
        <taxon>Eukaryota</taxon>
        <taxon>Sar</taxon>
        <taxon>Stramenopiles</taxon>
        <taxon>Oomycota</taxon>
        <taxon>Peronosporomycetes</taxon>
        <taxon>Pythiales</taxon>
        <taxon>Pythiaceae</taxon>
        <taxon>Globisporangium</taxon>
    </lineage>
</organism>
<dbReference type="PANTHER" id="PTHR35796">
    <property type="entry name" value="HYPOTHETICAL CYTOSOLIC PROTEIN"/>
    <property type="match status" value="1"/>
</dbReference>
<reference evidence="2" key="1">
    <citation type="journal article" date="2010" name="Genome Biol.">
        <title>Genome sequence of the necrotrophic plant pathogen Pythium ultimum reveals original pathogenicity mechanisms and effector repertoire.</title>
        <authorList>
            <person name="Levesque C.A."/>
            <person name="Brouwer H."/>
            <person name="Cano L."/>
            <person name="Hamilton J.P."/>
            <person name="Holt C."/>
            <person name="Huitema E."/>
            <person name="Raffaele S."/>
            <person name="Robideau G.P."/>
            <person name="Thines M."/>
            <person name="Win J."/>
            <person name="Zerillo M.M."/>
            <person name="Beakes G.W."/>
            <person name="Boore J.L."/>
            <person name="Busam D."/>
            <person name="Dumas B."/>
            <person name="Ferriera S."/>
            <person name="Fuerstenberg S.I."/>
            <person name="Gachon C.M."/>
            <person name="Gaulin E."/>
            <person name="Govers F."/>
            <person name="Grenville-Briggs L."/>
            <person name="Horner N."/>
            <person name="Hostetler J."/>
            <person name="Jiang R.H."/>
            <person name="Johnson J."/>
            <person name="Krajaejun T."/>
            <person name="Lin H."/>
            <person name="Meijer H.J."/>
            <person name="Moore B."/>
            <person name="Morris P."/>
            <person name="Phuntmart V."/>
            <person name="Puiu D."/>
            <person name="Shetty J."/>
            <person name="Stajich J.E."/>
            <person name="Tripathy S."/>
            <person name="Wawra S."/>
            <person name="van West P."/>
            <person name="Whitty B.R."/>
            <person name="Coutinho P.M."/>
            <person name="Henrissat B."/>
            <person name="Martin F."/>
            <person name="Thomas P.D."/>
            <person name="Tyler B.M."/>
            <person name="De Vries R.P."/>
            <person name="Kamoun S."/>
            <person name="Yandell M."/>
            <person name="Tisserat N."/>
            <person name="Buell C.R."/>
        </authorList>
    </citation>
    <scope>NUCLEOTIDE SEQUENCE</scope>
    <source>
        <strain evidence="2">DAOM:BR144</strain>
    </source>
</reference>
<sequence length="488" mass="55315">MTEGDDDDAVLQATLAFVDEYDAAPLQQQRQHGDRSHHDAGVALPLKLRLSEELRAVGGVLVDEHTLRSLISDQHAPSLGARGLPLSSSPWRQGGFNEDMAATAVQNRDELKKSKKLWNPNKARDERRDEILYLRNKVSELEIQLDNVKRKRPRVESGLTEQTHSIPPPLQQGASIVEHSRQDVHPAVVEVWKAIASRQSDARTQAERENIRLKLVLEQQIKLAKSLEKLLRNKPSTKDAEKCIPDRRLYGLYTSMDTEQADAEIFDDLISSLDQSYAEVDAVFQGNGLANRETELSDARMRFDASSGMCLEIFANKMLPFDVHAVANAAWQHFIFGKQRTPSRYYDYISSVPRADTTDDTIVENFNMELHAKNTSGYFRVKQVFRRYMEETRVVFVLRAVFFPVTLGDDRMTDVCFRDTGYIVVKRATKMPGHNFSLLQTSYNYTSLVGDDHPKVGVVTDFMLRATEANILASHQMIENVLLLAHSQ</sequence>
<dbReference type="EnsemblProtists" id="PYU1_T001398">
    <property type="protein sequence ID" value="PYU1_T001398"/>
    <property type="gene ID" value="PYU1_G001398"/>
</dbReference>
<dbReference type="AlphaFoldDB" id="K3W8V7"/>
<evidence type="ECO:0008006" key="3">
    <source>
        <dbReference type="Google" id="ProtNLM"/>
    </source>
</evidence>
<evidence type="ECO:0000313" key="2">
    <source>
        <dbReference type="Proteomes" id="UP000019132"/>
    </source>
</evidence>
<dbReference type="VEuPathDB" id="FungiDB:PYU1_G001398"/>
<dbReference type="PANTHER" id="PTHR35796:SF3">
    <property type="entry name" value="BHLH DOMAIN-CONTAINING PROTEIN"/>
    <property type="match status" value="1"/>
</dbReference>
<proteinExistence type="predicted"/>
<protein>
    <recommendedName>
        <fullName evidence="3">START domain-containing protein</fullName>
    </recommendedName>
</protein>
<dbReference type="InParanoid" id="K3W8V7"/>
<dbReference type="HOGENOM" id="CLU_027764_2_1_1"/>
<name>K3W8V7_GLOUD</name>
<dbReference type="EMBL" id="GL376626">
    <property type="status" value="NOT_ANNOTATED_CDS"/>
    <property type="molecule type" value="Genomic_DNA"/>
</dbReference>
<reference evidence="1" key="3">
    <citation type="submission" date="2015-02" db="UniProtKB">
        <authorList>
            <consortium name="EnsemblProtists"/>
        </authorList>
    </citation>
    <scope>IDENTIFICATION</scope>
    <source>
        <strain evidence="1">DAOM BR144</strain>
    </source>
</reference>
<dbReference type="VEuPathDB" id="FungiDB:PYU1_G001391"/>
<reference evidence="2" key="2">
    <citation type="submission" date="2010-04" db="EMBL/GenBank/DDBJ databases">
        <authorList>
            <person name="Buell R."/>
            <person name="Hamilton J."/>
            <person name="Hostetler J."/>
        </authorList>
    </citation>
    <scope>NUCLEOTIDE SEQUENCE [LARGE SCALE GENOMIC DNA]</scope>
    <source>
        <strain evidence="2">DAOM:BR144</strain>
    </source>
</reference>
<dbReference type="EnsemblProtists" id="PYU1_T001391">
    <property type="protein sequence ID" value="PYU1_T001391"/>
    <property type="gene ID" value="PYU1_G001391"/>
</dbReference>
<keyword evidence="2" id="KW-1185">Reference proteome</keyword>
<dbReference type="Proteomes" id="UP000019132">
    <property type="component" value="Unassembled WGS sequence"/>
</dbReference>
<accession>K3W8V7</accession>
<evidence type="ECO:0000313" key="1">
    <source>
        <dbReference type="EnsemblProtists" id="PYU1_T001398"/>
    </source>
</evidence>